<evidence type="ECO:0000256" key="1">
    <source>
        <dbReference type="SAM" id="MobiDB-lite"/>
    </source>
</evidence>
<name>A0A0B1NWR6_UNCNE</name>
<feature type="region of interest" description="Disordered" evidence="1">
    <location>
        <begin position="208"/>
        <end position="232"/>
    </location>
</feature>
<proteinExistence type="predicted"/>
<reference evidence="2 3" key="1">
    <citation type="journal article" date="2014" name="BMC Genomics">
        <title>Adaptive genomic structural variation in the grape powdery mildew pathogen, Erysiphe necator.</title>
        <authorList>
            <person name="Jones L."/>
            <person name="Riaz S."/>
            <person name="Morales-Cruz A."/>
            <person name="Amrine K.C."/>
            <person name="McGuire B."/>
            <person name="Gubler W.D."/>
            <person name="Walker M.A."/>
            <person name="Cantu D."/>
        </authorList>
    </citation>
    <scope>NUCLEOTIDE SEQUENCE [LARGE SCALE GENOMIC DNA]</scope>
    <source>
        <strain evidence="3">c</strain>
    </source>
</reference>
<organism evidence="2 3">
    <name type="scientific">Uncinula necator</name>
    <name type="common">Grape powdery mildew</name>
    <dbReference type="NCBI Taxonomy" id="52586"/>
    <lineage>
        <taxon>Eukaryota</taxon>
        <taxon>Fungi</taxon>
        <taxon>Dikarya</taxon>
        <taxon>Ascomycota</taxon>
        <taxon>Pezizomycotina</taxon>
        <taxon>Leotiomycetes</taxon>
        <taxon>Erysiphales</taxon>
        <taxon>Erysiphaceae</taxon>
        <taxon>Erysiphe</taxon>
    </lineage>
</organism>
<dbReference type="HOGENOM" id="CLU_036943_0_0_1"/>
<feature type="compositionally biased region" description="Pro residues" evidence="1">
    <location>
        <begin position="217"/>
        <end position="226"/>
    </location>
</feature>
<dbReference type="EMBL" id="JNVN01004302">
    <property type="protein sequence ID" value="KHJ30408.1"/>
    <property type="molecule type" value="Genomic_DNA"/>
</dbReference>
<gene>
    <name evidence="2" type="ORF">EV44_g3902</name>
</gene>
<keyword evidence="3" id="KW-1185">Reference proteome</keyword>
<dbReference type="STRING" id="52586.A0A0B1NWR6"/>
<evidence type="ECO:0000313" key="3">
    <source>
        <dbReference type="Proteomes" id="UP000030854"/>
    </source>
</evidence>
<evidence type="ECO:0000313" key="2">
    <source>
        <dbReference type="EMBL" id="KHJ30408.1"/>
    </source>
</evidence>
<comment type="caution">
    <text evidence="2">The sequence shown here is derived from an EMBL/GenBank/DDBJ whole genome shotgun (WGS) entry which is preliminary data.</text>
</comment>
<dbReference type="Proteomes" id="UP000030854">
    <property type="component" value="Unassembled WGS sequence"/>
</dbReference>
<protein>
    <submittedName>
        <fullName evidence="2">Uncharacterized protein</fullName>
    </submittedName>
</protein>
<dbReference type="AlphaFoldDB" id="A0A0B1NWR6"/>
<accession>A0A0B1NWR6</accession>
<sequence length="350" mass="38431">MGTWAREKKRGISETLDSKNRIQKPANITGRAHASSAKNTRSISKIGATIDHIVDPRSAHVVAPSSNHTEHTNLTETDTHMETTSLNEDNLSMETSSDIEEQIETIVEDFPPFSSAHSFTPAGHKADTPKSTLMAKARGLLNLVGPYLEEMESSCSGAGVDFLALISEGVPRAIRGEKIYEKQPPNSLVQFPSQKKGSTWATRVASGNRYTPDNIPRGPPSIPSPPQGQSKEDRRIMIRLSPEHESRKADPLILRQQLQRLISDPSLVIDAWQVPSGIAVLVPTPAKAAEILQHKEAIALRFGNATVERQESWTTFILGPIPKVITSLDGEQEPLKELIFQEPGLARIRD</sequence>